<protein>
    <submittedName>
        <fullName evidence="2">Bacteriocin biosynthesis protein SagD</fullName>
    </submittedName>
</protein>
<proteinExistence type="predicted"/>
<evidence type="ECO:0000313" key="2">
    <source>
        <dbReference type="EMBL" id="AYF30006.1"/>
    </source>
</evidence>
<reference evidence="2 3" key="1">
    <citation type="submission" date="2017-10" db="EMBL/GenBank/DDBJ databases">
        <title>Integration of genomic and chemical information greatly accelerates assignment of the full stereostructure of myelolactone, a potent inhibitor of myeloma from a marine-derived Micromonospora.</title>
        <authorList>
            <person name="Kim M.C."/>
            <person name="Machado H."/>
            <person name="Jensen P.R."/>
            <person name="Fenical W."/>
        </authorList>
    </citation>
    <scope>NUCLEOTIDE SEQUENCE [LARGE SCALE GENOMIC DNA]</scope>
    <source>
        <strain evidence="2 3">CNY-010</strain>
    </source>
</reference>
<dbReference type="Pfam" id="PF02624">
    <property type="entry name" value="YcaO"/>
    <property type="match status" value="1"/>
</dbReference>
<evidence type="ECO:0000259" key="1">
    <source>
        <dbReference type="PROSITE" id="PS51664"/>
    </source>
</evidence>
<gene>
    <name evidence="2" type="ORF">CSH63_21575</name>
</gene>
<dbReference type="Proteomes" id="UP000267804">
    <property type="component" value="Chromosome"/>
</dbReference>
<dbReference type="InterPro" id="IPR027624">
    <property type="entry name" value="TOMM_cyclo_SagD"/>
</dbReference>
<accession>A0A386WNP7</accession>
<dbReference type="Gene3D" id="3.30.160.660">
    <property type="match status" value="1"/>
</dbReference>
<dbReference type="Gene3D" id="3.30.40.250">
    <property type="match status" value="1"/>
</dbReference>
<dbReference type="EMBL" id="CP024087">
    <property type="protein sequence ID" value="AYF30006.1"/>
    <property type="molecule type" value="Genomic_DNA"/>
</dbReference>
<dbReference type="PROSITE" id="PS51664">
    <property type="entry name" value="YCAO"/>
    <property type="match status" value="1"/>
</dbReference>
<dbReference type="AlphaFoldDB" id="A0A386WNP7"/>
<organism evidence="2 3">
    <name type="scientific">Micromonospora tulbaghiae</name>
    <dbReference type="NCBI Taxonomy" id="479978"/>
    <lineage>
        <taxon>Bacteria</taxon>
        <taxon>Bacillati</taxon>
        <taxon>Actinomycetota</taxon>
        <taxon>Actinomycetes</taxon>
        <taxon>Micromonosporales</taxon>
        <taxon>Micromonosporaceae</taxon>
        <taxon>Micromonospora</taxon>
    </lineage>
</organism>
<dbReference type="PANTHER" id="PTHR37809:SF1">
    <property type="entry name" value="RIBOSOMAL PROTEIN S12 METHYLTHIOTRANSFERASE ACCESSORY FACTOR YCAO"/>
    <property type="match status" value="1"/>
</dbReference>
<sequence>MTAVTARSPLVDARTGVISRIEPYPRHPRLPQALHLIRSVISDTTAFSGWRSDPSGMGAALWDPEAAAAAALGEAVERYCGNLVPPGLRVASWRELTAGSEQAVDPAQLPLYSADQYAAPGFPFVPFTQDLPAEWVRGRRLPDGEPVWVPAALVWTSYLFRDLPPTVATAYAGIGAGTSTDAAVASALAEAVERDAMTLTWMTDRTGTRLPMPDRLAGPAAGTDGKLRTRLCLFPSEFGLPVVGAVVHDIADGYVTLGTACHPDADAAAGKALAEALHIQMVMRDLDDPRGAFAAVAATPGSPLKPWRADRAYLDDYRSDWHDATDPGCHMQAYLDPRLAHALIDVVDRWPVETALNSLGPVAATPEHRARLLVDTVCGRGFDVVAVDVTTPDVGAAGLQVVRVVVPGLYSNAAAAFPLLGGTRLRQALENAGEVRLTPLPH</sequence>
<dbReference type="InterPro" id="IPR003776">
    <property type="entry name" value="YcaO-like_dom"/>
</dbReference>
<feature type="domain" description="YcaO" evidence="1">
    <location>
        <begin position="58"/>
        <end position="442"/>
    </location>
</feature>
<name>A0A386WNP7_9ACTN</name>
<dbReference type="NCBIfam" id="TIGR03604">
    <property type="entry name" value="TOMM_cyclo_SagD"/>
    <property type="match status" value="1"/>
</dbReference>
<dbReference type="PANTHER" id="PTHR37809">
    <property type="entry name" value="RIBOSOMAL PROTEIN S12 METHYLTHIOTRANSFERASE ACCESSORY FACTOR YCAO"/>
    <property type="match status" value="1"/>
</dbReference>
<evidence type="ECO:0000313" key="3">
    <source>
        <dbReference type="Proteomes" id="UP000267804"/>
    </source>
</evidence>
<dbReference type="KEGG" id="mtua:CSH63_21575"/>
<dbReference type="Gene3D" id="3.30.1330.230">
    <property type="match status" value="1"/>
</dbReference>